<protein>
    <submittedName>
        <fullName evidence="2">Transposase</fullName>
    </submittedName>
</protein>
<accession>A0A1Y2SS07</accession>
<comment type="caution">
    <text evidence="2">The sequence shown here is derived from an EMBL/GenBank/DDBJ whole genome shotgun (WGS) entry which is preliminary data.</text>
</comment>
<dbReference type="InterPro" id="IPR025457">
    <property type="entry name" value="DUF4277"/>
</dbReference>
<keyword evidence="3" id="KW-1185">Reference proteome</keyword>
<reference evidence="2 3" key="1">
    <citation type="submission" date="2017-01" db="EMBL/GenBank/DDBJ databases">
        <title>Deconstructing symbiosis and pathogenesis requirements using a combined genomic-metabolomic approach.</title>
        <authorList>
            <person name="Tobias N.J."/>
            <person name="Wolff H."/>
            <person name="Djahanschiri B."/>
            <person name="Ebersberger I."/>
            <person name="Bode H.B."/>
        </authorList>
    </citation>
    <scope>NUCLEOTIDE SEQUENCE [LARGE SCALE GENOMIC DNA]</scope>
    <source>
        <strain evidence="2 3">DSM 4764</strain>
    </source>
</reference>
<feature type="domain" description="DUF4277" evidence="1">
    <location>
        <begin position="25"/>
        <end position="61"/>
    </location>
</feature>
<proteinExistence type="predicted"/>
<dbReference type="AlphaFoldDB" id="A0A1Y2SS07"/>
<evidence type="ECO:0000313" key="2">
    <source>
        <dbReference type="EMBL" id="OTA21907.1"/>
    </source>
</evidence>
<gene>
    <name evidence="2" type="ORF">Xbed_00156</name>
</gene>
<evidence type="ECO:0000313" key="3">
    <source>
        <dbReference type="Proteomes" id="UP000194204"/>
    </source>
</evidence>
<dbReference type="Pfam" id="PF14104">
    <property type="entry name" value="DUF4277"/>
    <property type="match status" value="1"/>
</dbReference>
<organism evidence="2 3">
    <name type="scientific">Xenorhabdus beddingii</name>
    <dbReference type="NCBI Taxonomy" id="40578"/>
    <lineage>
        <taxon>Bacteria</taxon>
        <taxon>Pseudomonadati</taxon>
        <taxon>Pseudomonadota</taxon>
        <taxon>Gammaproteobacteria</taxon>
        <taxon>Enterobacterales</taxon>
        <taxon>Morganellaceae</taxon>
        <taxon>Xenorhabdus</taxon>
    </lineage>
</organism>
<sequence length="63" mass="7100">MIPKYFNHAVSHGEDFIAERFACFLFFKHKLLDRLIGSGVEAEHLNDNALGRTLDALYDAGGF</sequence>
<dbReference type="EMBL" id="MUBK01000001">
    <property type="protein sequence ID" value="OTA21907.1"/>
    <property type="molecule type" value="Genomic_DNA"/>
</dbReference>
<evidence type="ECO:0000259" key="1">
    <source>
        <dbReference type="Pfam" id="PF14104"/>
    </source>
</evidence>
<dbReference type="Proteomes" id="UP000194204">
    <property type="component" value="Unassembled WGS sequence"/>
</dbReference>
<name>A0A1Y2SS07_9GAMM</name>